<dbReference type="Gramene" id="BGIOSGA026566-TA">
    <property type="protein sequence ID" value="BGIOSGA026566-PA"/>
    <property type="gene ID" value="BGIOSGA026566"/>
</dbReference>
<dbReference type="Proteomes" id="UP000007015">
    <property type="component" value="Chromosome 8"/>
</dbReference>
<evidence type="ECO:0000313" key="3">
    <source>
        <dbReference type="Proteomes" id="UP000007015"/>
    </source>
</evidence>
<reference evidence="2 3" key="1">
    <citation type="journal article" date="2005" name="PLoS Biol.">
        <title>The genomes of Oryza sativa: a history of duplications.</title>
        <authorList>
            <person name="Yu J."/>
            <person name="Wang J."/>
            <person name="Lin W."/>
            <person name="Li S."/>
            <person name="Li H."/>
            <person name="Zhou J."/>
            <person name="Ni P."/>
            <person name="Dong W."/>
            <person name="Hu S."/>
            <person name="Zeng C."/>
            <person name="Zhang J."/>
            <person name="Zhang Y."/>
            <person name="Li R."/>
            <person name="Xu Z."/>
            <person name="Li S."/>
            <person name="Li X."/>
            <person name="Zheng H."/>
            <person name="Cong L."/>
            <person name="Lin L."/>
            <person name="Yin J."/>
            <person name="Geng J."/>
            <person name="Li G."/>
            <person name="Shi J."/>
            <person name="Liu J."/>
            <person name="Lv H."/>
            <person name="Li J."/>
            <person name="Wang J."/>
            <person name="Deng Y."/>
            <person name="Ran L."/>
            <person name="Shi X."/>
            <person name="Wang X."/>
            <person name="Wu Q."/>
            <person name="Li C."/>
            <person name="Ren X."/>
            <person name="Wang J."/>
            <person name="Wang X."/>
            <person name="Li D."/>
            <person name="Liu D."/>
            <person name="Zhang X."/>
            <person name="Ji Z."/>
            <person name="Zhao W."/>
            <person name="Sun Y."/>
            <person name="Zhang Z."/>
            <person name="Bao J."/>
            <person name="Han Y."/>
            <person name="Dong L."/>
            <person name="Ji J."/>
            <person name="Chen P."/>
            <person name="Wu S."/>
            <person name="Liu J."/>
            <person name="Xiao Y."/>
            <person name="Bu D."/>
            <person name="Tan J."/>
            <person name="Yang L."/>
            <person name="Ye C."/>
            <person name="Zhang J."/>
            <person name="Xu J."/>
            <person name="Zhou Y."/>
            <person name="Yu Y."/>
            <person name="Zhang B."/>
            <person name="Zhuang S."/>
            <person name="Wei H."/>
            <person name="Liu B."/>
            <person name="Lei M."/>
            <person name="Yu H."/>
            <person name="Li Y."/>
            <person name="Xu H."/>
            <person name="Wei S."/>
            <person name="He X."/>
            <person name="Fang L."/>
            <person name="Zhang Z."/>
            <person name="Zhang Y."/>
            <person name="Huang X."/>
            <person name="Su Z."/>
            <person name="Tong W."/>
            <person name="Li J."/>
            <person name="Tong Z."/>
            <person name="Li S."/>
            <person name="Ye J."/>
            <person name="Wang L."/>
            <person name="Fang L."/>
            <person name="Lei T."/>
            <person name="Chen C."/>
            <person name="Chen H."/>
            <person name="Xu Z."/>
            <person name="Li H."/>
            <person name="Huang H."/>
            <person name="Zhang F."/>
            <person name="Xu H."/>
            <person name="Li N."/>
            <person name="Zhao C."/>
            <person name="Li S."/>
            <person name="Dong L."/>
            <person name="Huang Y."/>
            <person name="Li L."/>
            <person name="Xi Y."/>
            <person name="Qi Q."/>
            <person name="Li W."/>
            <person name="Zhang B."/>
            <person name="Hu W."/>
            <person name="Zhang Y."/>
            <person name="Tian X."/>
            <person name="Jiao Y."/>
            <person name="Liang X."/>
            <person name="Jin J."/>
            <person name="Gao L."/>
            <person name="Zheng W."/>
            <person name="Hao B."/>
            <person name="Liu S."/>
            <person name="Wang W."/>
            <person name="Yuan L."/>
            <person name="Cao M."/>
            <person name="McDermott J."/>
            <person name="Samudrala R."/>
            <person name="Wang J."/>
            <person name="Wong G.K."/>
            <person name="Yang H."/>
        </authorList>
    </citation>
    <scope>NUCLEOTIDE SEQUENCE [LARGE SCALE GENOMIC DNA]</scope>
    <source>
        <strain evidence="3">cv. 93-11</strain>
    </source>
</reference>
<feature type="region of interest" description="Disordered" evidence="1">
    <location>
        <begin position="1"/>
        <end position="20"/>
    </location>
</feature>
<organism evidence="2 3">
    <name type="scientific">Oryza sativa subsp. indica</name>
    <name type="common">Rice</name>
    <dbReference type="NCBI Taxonomy" id="39946"/>
    <lineage>
        <taxon>Eukaryota</taxon>
        <taxon>Viridiplantae</taxon>
        <taxon>Streptophyta</taxon>
        <taxon>Embryophyta</taxon>
        <taxon>Tracheophyta</taxon>
        <taxon>Spermatophyta</taxon>
        <taxon>Magnoliopsida</taxon>
        <taxon>Liliopsida</taxon>
        <taxon>Poales</taxon>
        <taxon>Poaceae</taxon>
        <taxon>BOP clade</taxon>
        <taxon>Oryzoideae</taxon>
        <taxon>Oryzeae</taxon>
        <taxon>Oryzinae</taxon>
        <taxon>Oryza</taxon>
        <taxon>Oryza sativa</taxon>
    </lineage>
</organism>
<proteinExistence type="predicted"/>
<sequence length="250" mass="27218">MAVAASRADAARPAPEEAEERLVDCGEGGYESMVYPAMVEKAKETILALMRPQAIRKLAHRRHRSEGIAAIATFASSSPAAMASLYAPRLTRWRVATSGGGVVRDCVEYDGKPLFFRREDCRRLVPDDEEDARECLEIAGEVFPLMEDRMVPAAVHGGGGVREAVRCVEYVDDDDGAVLLLTVTATEGKEKEVAVVDGGEVRVVDGGGFYDPDSGTVEHVVDVEGAREAYVLLVSVREELNRIVRVKRLN</sequence>
<dbReference type="HOGENOM" id="CLU_097344_0_0_1"/>
<evidence type="ECO:0000313" key="2">
    <source>
        <dbReference type="EMBL" id="EAZ07828.1"/>
    </source>
</evidence>
<dbReference type="EMBL" id="CM000133">
    <property type="protein sequence ID" value="EAZ07828.1"/>
    <property type="molecule type" value="Genomic_DNA"/>
</dbReference>
<dbReference type="AlphaFoldDB" id="A2YXL7"/>
<name>A2YXL7_ORYSI</name>
<protein>
    <submittedName>
        <fullName evidence="2">Uncharacterized protein</fullName>
    </submittedName>
</protein>
<dbReference type="OMA" id="PLMDETM"/>
<evidence type="ECO:0000256" key="1">
    <source>
        <dbReference type="SAM" id="MobiDB-lite"/>
    </source>
</evidence>
<keyword evidence="3" id="KW-1185">Reference proteome</keyword>
<accession>A2YXL7</accession>
<gene>
    <name evidence="2" type="ORF">OsI_30086</name>
</gene>
<feature type="compositionally biased region" description="Low complexity" evidence="1">
    <location>
        <begin position="1"/>
        <end position="13"/>
    </location>
</feature>